<evidence type="ECO:0000256" key="2">
    <source>
        <dbReference type="ARBA" id="ARBA00008072"/>
    </source>
</evidence>
<dbReference type="InterPro" id="IPR013154">
    <property type="entry name" value="ADH-like_N"/>
</dbReference>
<dbReference type="Pfam" id="PF00107">
    <property type="entry name" value="ADH_zinc_N"/>
    <property type="match status" value="1"/>
</dbReference>
<dbReference type="Proteomes" id="UP001548713">
    <property type="component" value="Unassembled WGS sequence"/>
</dbReference>
<dbReference type="InterPro" id="IPR036291">
    <property type="entry name" value="NAD(P)-bd_dom_sf"/>
</dbReference>
<evidence type="ECO:0000256" key="1">
    <source>
        <dbReference type="ARBA" id="ARBA00001947"/>
    </source>
</evidence>
<dbReference type="InterPro" id="IPR013149">
    <property type="entry name" value="ADH-like_C"/>
</dbReference>
<dbReference type="EMBL" id="JBEWLY010000023">
    <property type="protein sequence ID" value="MET1756644.1"/>
    <property type="molecule type" value="Genomic_DNA"/>
</dbReference>
<evidence type="ECO:0000256" key="3">
    <source>
        <dbReference type="ARBA" id="ARBA00022723"/>
    </source>
</evidence>
<feature type="domain" description="Enoyl reductase (ER)" evidence="7">
    <location>
        <begin position="18"/>
        <end position="326"/>
    </location>
</feature>
<dbReference type="Gene3D" id="3.40.50.720">
    <property type="entry name" value="NAD(P)-binding Rossmann-like Domain"/>
    <property type="match status" value="1"/>
</dbReference>
<comment type="caution">
    <text evidence="8">The sequence shown here is derived from an EMBL/GenBank/DDBJ whole genome shotgun (WGS) entry which is preliminary data.</text>
</comment>
<evidence type="ECO:0000313" key="8">
    <source>
        <dbReference type="EMBL" id="MET1756644.1"/>
    </source>
</evidence>
<evidence type="ECO:0000256" key="4">
    <source>
        <dbReference type="ARBA" id="ARBA00022833"/>
    </source>
</evidence>
<dbReference type="CDD" id="cd08269">
    <property type="entry name" value="Zn_ADH9"/>
    <property type="match status" value="1"/>
</dbReference>
<dbReference type="InterPro" id="IPR020843">
    <property type="entry name" value="ER"/>
</dbReference>
<keyword evidence="3 6" id="KW-0479">Metal-binding</keyword>
<dbReference type="SMART" id="SM00829">
    <property type="entry name" value="PKS_ER"/>
    <property type="match status" value="1"/>
</dbReference>
<evidence type="ECO:0000259" key="7">
    <source>
        <dbReference type="SMART" id="SM00829"/>
    </source>
</evidence>
<organism evidence="8 9">
    <name type="scientific">Novosphingobium kalidii</name>
    <dbReference type="NCBI Taxonomy" id="3230299"/>
    <lineage>
        <taxon>Bacteria</taxon>
        <taxon>Pseudomonadati</taxon>
        <taxon>Pseudomonadota</taxon>
        <taxon>Alphaproteobacteria</taxon>
        <taxon>Sphingomonadales</taxon>
        <taxon>Sphingomonadaceae</taxon>
        <taxon>Novosphingobium</taxon>
    </lineage>
</organism>
<evidence type="ECO:0000256" key="5">
    <source>
        <dbReference type="ARBA" id="ARBA00023002"/>
    </source>
</evidence>
<sequence>MNVQEGLVPKTMRAATLTAPGTMTVKTVQQPQPGAGEVRIAIEGCGVCASNLLPWKGSEWIDYPLEPGGLGHESWGTIDAVGSDVAGLEPGDRVASLSGRSYAEYDVAPASAVVKLPPALDGEPFPGEPLACAFNIFRRSDVRPGQTVAIVGIGFLGAVLTKLASDAGARVIAISRRPSSLELAKHYGAAETIPMDDHWQIIERVKALTGEGLCERVIECVGYQWPLDLAGELVGFGGRLVIAGYHQDGPRQVNMQMWNWKGIDVINAHERDPAVSLQGLQEAVQAVASGRLDPTPLYTHRYPLQRLGEALDATRDKPDGFVKALVTVA</sequence>
<dbReference type="PANTHER" id="PTHR43350">
    <property type="entry name" value="NAD-DEPENDENT ALCOHOL DEHYDROGENASE"/>
    <property type="match status" value="1"/>
</dbReference>
<comment type="cofactor">
    <cofactor evidence="1 6">
        <name>Zn(2+)</name>
        <dbReference type="ChEBI" id="CHEBI:29105"/>
    </cofactor>
</comment>
<reference evidence="8 9" key="1">
    <citation type="submission" date="2024-07" db="EMBL/GenBank/DDBJ databases">
        <title>Novosphingobium kalidii RD2P27.</title>
        <authorList>
            <person name="Sun J.-Q."/>
        </authorList>
    </citation>
    <scope>NUCLEOTIDE SEQUENCE [LARGE SCALE GENOMIC DNA]</scope>
    <source>
        <strain evidence="8 9">RD2P27</strain>
    </source>
</reference>
<dbReference type="InterPro" id="IPR002328">
    <property type="entry name" value="ADH_Zn_CS"/>
</dbReference>
<keyword evidence="4 6" id="KW-0862">Zinc</keyword>
<dbReference type="InterPro" id="IPR011032">
    <property type="entry name" value="GroES-like_sf"/>
</dbReference>
<proteinExistence type="inferred from homology"/>
<keyword evidence="9" id="KW-1185">Reference proteome</keyword>
<name>A0ABV2D444_9SPHN</name>
<dbReference type="SUPFAM" id="SSF51735">
    <property type="entry name" value="NAD(P)-binding Rossmann-fold domains"/>
    <property type="match status" value="1"/>
</dbReference>
<evidence type="ECO:0000256" key="6">
    <source>
        <dbReference type="RuleBase" id="RU361277"/>
    </source>
</evidence>
<dbReference type="RefSeq" id="WP_353985128.1">
    <property type="nucleotide sequence ID" value="NZ_JBEWLY010000023.1"/>
</dbReference>
<comment type="similarity">
    <text evidence="2 6">Belongs to the zinc-containing alcohol dehydrogenase family.</text>
</comment>
<dbReference type="PROSITE" id="PS00059">
    <property type="entry name" value="ADH_ZINC"/>
    <property type="match status" value="1"/>
</dbReference>
<dbReference type="SUPFAM" id="SSF50129">
    <property type="entry name" value="GroES-like"/>
    <property type="match status" value="1"/>
</dbReference>
<evidence type="ECO:0000313" key="9">
    <source>
        <dbReference type="Proteomes" id="UP001548713"/>
    </source>
</evidence>
<protein>
    <submittedName>
        <fullName evidence="8">Zinc-binding dehydrogenase</fullName>
    </submittedName>
</protein>
<dbReference type="PANTHER" id="PTHR43350:SF19">
    <property type="entry name" value="D-GULOSIDE 3-DEHYDROGENASE"/>
    <property type="match status" value="1"/>
</dbReference>
<accession>A0ABV2D444</accession>
<gene>
    <name evidence="8" type="ORF">ABVV53_14465</name>
</gene>
<dbReference type="Gene3D" id="3.90.180.10">
    <property type="entry name" value="Medium-chain alcohol dehydrogenases, catalytic domain"/>
    <property type="match status" value="2"/>
</dbReference>
<keyword evidence="5" id="KW-0560">Oxidoreductase</keyword>
<dbReference type="Pfam" id="PF08240">
    <property type="entry name" value="ADH_N"/>
    <property type="match status" value="1"/>
</dbReference>